<feature type="transmembrane region" description="Helical" evidence="1">
    <location>
        <begin position="207"/>
        <end position="224"/>
    </location>
</feature>
<keyword evidence="1" id="KW-0812">Transmembrane</keyword>
<dbReference type="InterPro" id="IPR010699">
    <property type="entry name" value="DUF1275"/>
</dbReference>
<gene>
    <name evidence="2" type="ORF">IAC80_06480</name>
</gene>
<organism evidence="2 3">
    <name type="scientific">Candidatus Merdiplasma excrementigallinarum</name>
    <dbReference type="NCBI Taxonomy" id="2840864"/>
    <lineage>
        <taxon>Bacteria</taxon>
        <taxon>Bacillati</taxon>
        <taxon>Bacillota</taxon>
        <taxon>Clostridia</taxon>
        <taxon>Lachnospirales</taxon>
        <taxon>Lachnospiraceae</taxon>
        <taxon>Lachnospiraceae incertae sedis</taxon>
        <taxon>Candidatus Merdiplasma</taxon>
    </lineage>
</organism>
<evidence type="ECO:0000313" key="3">
    <source>
        <dbReference type="Proteomes" id="UP000886889"/>
    </source>
</evidence>
<dbReference type="Pfam" id="PF06912">
    <property type="entry name" value="DUF1275"/>
    <property type="match status" value="1"/>
</dbReference>
<dbReference type="EMBL" id="DVOS01000056">
    <property type="protein sequence ID" value="HIV23568.1"/>
    <property type="molecule type" value="Genomic_DNA"/>
</dbReference>
<proteinExistence type="predicted"/>
<reference evidence="2" key="1">
    <citation type="submission" date="2020-10" db="EMBL/GenBank/DDBJ databases">
        <authorList>
            <person name="Gilroy R."/>
        </authorList>
    </citation>
    <scope>NUCLEOTIDE SEQUENCE</scope>
    <source>
        <strain evidence="2">ChiBcec6-7307</strain>
    </source>
</reference>
<feature type="transmembrane region" description="Helical" evidence="1">
    <location>
        <begin position="180"/>
        <end position="200"/>
    </location>
</feature>
<evidence type="ECO:0000256" key="1">
    <source>
        <dbReference type="SAM" id="Phobius"/>
    </source>
</evidence>
<comment type="caution">
    <text evidence="2">The sequence shown here is derived from an EMBL/GenBank/DDBJ whole genome shotgun (WGS) entry which is preliminary data.</text>
</comment>
<name>A0A9D1NYV5_9FIRM</name>
<feature type="transmembrane region" description="Helical" evidence="1">
    <location>
        <begin position="98"/>
        <end position="120"/>
    </location>
</feature>
<dbReference type="AlphaFoldDB" id="A0A9D1NYV5"/>
<dbReference type="PANTHER" id="PTHR37314:SF4">
    <property type="entry name" value="UPF0700 TRANSMEMBRANE PROTEIN YOAK"/>
    <property type="match status" value="1"/>
</dbReference>
<keyword evidence="1" id="KW-0472">Membrane</keyword>
<dbReference type="Proteomes" id="UP000886889">
    <property type="component" value="Unassembled WGS sequence"/>
</dbReference>
<sequence>MRMSAGNDNRHYLICESKMIYALLMFAAGMMGAYTYVMRGGVFCNAQTANIVIMGITLGKGEIREGLYYLIPISAYFLGAFLSELLPTPVKRIGFLRWDTYLIIFEAAVLLVIGFVPLSVPDHAVQVAVNFIASMQYNTFRQAQGVPMATTFCTNHLRQVGIACAKVLRKKDYEAVSRGLLHLGMLFVFALGCGILTFFCAWLQEKAIWLALIPMGIVLVRLVYADLCKEHDLLGEKPSGH</sequence>
<reference evidence="2" key="2">
    <citation type="journal article" date="2021" name="PeerJ">
        <title>Extensive microbial diversity within the chicken gut microbiome revealed by metagenomics and culture.</title>
        <authorList>
            <person name="Gilroy R."/>
            <person name="Ravi A."/>
            <person name="Getino M."/>
            <person name="Pursley I."/>
            <person name="Horton D.L."/>
            <person name="Alikhan N.F."/>
            <person name="Baker D."/>
            <person name="Gharbi K."/>
            <person name="Hall N."/>
            <person name="Watson M."/>
            <person name="Adriaenssens E.M."/>
            <person name="Foster-Nyarko E."/>
            <person name="Jarju S."/>
            <person name="Secka A."/>
            <person name="Antonio M."/>
            <person name="Oren A."/>
            <person name="Chaudhuri R.R."/>
            <person name="La Ragione R."/>
            <person name="Hildebrand F."/>
            <person name="Pallen M.J."/>
        </authorList>
    </citation>
    <scope>NUCLEOTIDE SEQUENCE</scope>
    <source>
        <strain evidence="2">ChiBcec6-7307</strain>
    </source>
</reference>
<feature type="transmembrane region" description="Helical" evidence="1">
    <location>
        <begin position="67"/>
        <end position="86"/>
    </location>
</feature>
<dbReference type="PANTHER" id="PTHR37314">
    <property type="entry name" value="SLR0142 PROTEIN"/>
    <property type="match status" value="1"/>
</dbReference>
<keyword evidence="1" id="KW-1133">Transmembrane helix</keyword>
<feature type="transmembrane region" description="Helical" evidence="1">
    <location>
        <begin position="20"/>
        <end position="37"/>
    </location>
</feature>
<evidence type="ECO:0000313" key="2">
    <source>
        <dbReference type="EMBL" id="HIV23568.1"/>
    </source>
</evidence>
<protein>
    <submittedName>
        <fullName evidence="2">DUF1275 domain-containing protein</fullName>
    </submittedName>
</protein>
<accession>A0A9D1NYV5</accession>